<sequence>MTPEGSGWPFGVIRALRTFVAQFVTACRTTAPEEQIEPPSREYLLRVFGRSGIRVLFASDVRDPRHRMRLAMFFYRLAGDGGHVEGRTSVNKRALLLSAPGNDEGSPL</sequence>
<reference evidence="2" key="1">
    <citation type="journal article" date="2019" name="Int. J. Syst. Evol. Microbiol.">
        <title>The Global Catalogue of Microorganisms (GCM) 10K type strain sequencing project: providing services to taxonomists for standard genome sequencing and annotation.</title>
        <authorList>
            <consortium name="The Broad Institute Genomics Platform"/>
            <consortium name="The Broad Institute Genome Sequencing Center for Infectious Disease"/>
            <person name="Wu L."/>
            <person name="Ma J."/>
        </authorList>
    </citation>
    <scope>NUCLEOTIDE SEQUENCE [LARGE SCALE GENOMIC DNA]</scope>
    <source>
        <strain evidence="2">JCM 17326</strain>
    </source>
</reference>
<protein>
    <submittedName>
        <fullName evidence="1">Uncharacterized protein</fullName>
    </submittedName>
</protein>
<organism evidence="1 2">
    <name type="scientific">Nonomuraea rosea</name>
    <dbReference type="NCBI Taxonomy" id="638574"/>
    <lineage>
        <taxon>Bacteria</taxon>
        <taxon>Bacillati</taxon>
        <taxon>Actinomycetota</taxon>
        <taxon>Actinomycetes</taxon>
        <taxon>Streptosporangiales</taxon>
        <taxon>Streptosporangiaceae</taxon>
        <taxon>Nonomuraea</taxon>
    </lineage>
</organism>
<proteinExistence type="predicted"/>
<evidence type="ECO:0000313" key="1">
    <source>
        <dbReference type="EMBL" id="GAA3569838.1"/>
    </source>
</evidence>
<comment type="caution">
    <text evidence="1">The sequence shown here is derived from an EMBL/GenBank/DDBJ whole genome shotgun (WGS) entry which is preliminary data.</text>
</comment>
<dbReference type="RefSeq" id="WP_345566638.1">
    <property type="nucleotide sequence ID" value="NZ_BAABDQ010000013.1"/>
</dbReference>
<evidence type="ECO:0000313" key="2">
    <source>
        <dbReference type="Proteomes" id="UP001500630"/>
    </source>
</evidence>
<accession>A0ABP6XPZ0</accession>
<dbReference type="EMBL" id="BAABDQ010000013">
    <property type="protein sequence ID" value="GAA3569838.1"/>
    <property type="molecule type" value="Genomic_DNA"/>
</dbReference>
<keyword evidence="2" id="KW-1185">Reference proteome</keyword>
<name>A0ABP6XPZ0_9ACTN</name>
<gene>
    <name evidence="1" type="ORF">GCM10022419_058410</name>
</gene>
<dbReference type="Proteomes" id="UP001500630">
    <property type="component" value="Unassembled WGS sequence"/>
</dbReference>